<dbReference type="InterPro" id="IPR057096">
    <property type="entry name" value="KRIT1_FRMD8_FERM_C"/>
</dbReference>
<keyword evidence="4" id="KW-1185">Reference proteome</keyword>
<evidence type="ECO:0000313" key="3">
    <source>
        <dbReference type="EMBL" id="CAH0098003.1"/>
    </source>
</evidence>
<dbReference type="OrthoDB" id="2142533at2759"/>
<comment type="caution">
    <text evidence="3">The sequence shown here is derived from an EMBL/GenBank/DDBJ whole genome shotgun (WGS) entry which is preliminary data.</text>
</comment>
<dbReference type="InterPro" id="IPR014352">
    <property type="entry name" value="FERM/acyl-CoA-bd_prot_sf"/>
</dbReference>
<protein>
    <recommendedName>
        <fullName evidence="1">FERM domain-containing protein 8</fullName>
    </recommendedName>
</protein>
<dbReference type="InterPro" id="IPR035963">
    <property type="entry name" value="FERM_2"/>
</dbReference>
<feature type="domain" description="FERM" evidence="2">
    <location>
        <begin position="157"/>
        <end position="511"/>
    </location>
</feature>
<reference evidence="3" key="1">
    <citation type="submission" date="2021-11" db="EMBL/GenBank/DDBJ databases">
        <authorList>
            <person name="Schell T."/>
        </authorList>
    </citation>
    <scope>NUCLEOTIDE SEQUENCE</scope>
    <source>
        <strain evidence="3">M5</strain>
    </source>
</reference>
<dbReference type="InterPro" id="IPR019749">
    <property type="entry name" value="Band_41_domain"/>
</dbReference>
<organism evidence="3 4">
    <name type="scientific">Daphnia galeata</name>
    <dbReference type="NCBI Taxonomy" id="27404"/>
    <lineage>
        <taxon>Eukaryota</taxon>
        <taxon>Metazoa</taxon>
        <taxon>Ecdysozoa</taxon>
        <taxon>Arthropoda</taxon>
        <taxon>Crustacea</taxon>
        <taxon>Branchiopoda</taxon>
        <taxon>Diplostraca</taxon>
        <taxon>Cladocera</taxon>
        <taxon>Anomopoda</taxon>
        <taxon>Daphniidae</taxon>
        <taxon>Daphnia</taxon>
    </lineage>
</organism>
<dbReference type="PANTHER" id="PTHR13283:SF10">
    <property type="entry name" value="FERM DOMAIN-CONTAINING PROTEIN 8"/>
    <property type="match status" value="1"/>
</dbReference>
<dbReference type="InterPro" id="IPR011993">
    <property type="entry name" value="PH-like_dom_sf"/>
</dbReference>
<dbReference type="Gene3D" id="2.30.29.30">
    <property type="entry name" value="Pleckstrin-homology domain (PH domain)/Phosphotyrosine-binding domain (PTB)"/>
    <property type="match status" value="1"/>
</dbReference>
<dbReference type="GO" id="GO:0009887">
    <property type="term" value="P:animal organ morphogenesis"/>
    <property type="evidence" value="ECO:0007669"/>
    <property type="project" value="UniProtKB-ARBA"/>
</dbReference>
<dbReference type="InterPro" id="IPR000299">
    <property type="entry name" value="FERM_domain"/>
</dbReference>
<dbReference type="Gene3D" id="1.20.80.10">
    <property type="match status" value="1"/>
</dbReference>
<proteinExistence type="predicted"/>
<name>A0A8J2R6W8_9CRUS</name>
<evidence type="ECO:0000259" key="2">
    <source>
        <dbReference type="PROSITE" id="PS50057"/>
    </source>
</evidence>
<dbReference type="InterPro" id="IPR019748">
    <property type="entry name" value="FERM_central"/>
</dbReference>
<dbReference type="InterPro" id="IPR051594">
    <property type="entry name" value="KRIT1/FRMD8"/>
</dbReference>
<dbReference type="PANTHER" id="PTHR13283">
    <property type="entry name" value="KREV INTERACTION TRAPPED 1-RELATED"/>
    <property type="match status" value="1"/>
</dbReference>
<dbReference type="GO" id="GO:0090090">
    <property type="term" value="P:negative regulation of canonical Wnt signaling pathway"/>
    <property type="evidence" value="ECO:0007669"/>
    <property type="project" value="TreeGrafter"/>
</dbReference>
<evidence type="ECO:0000313" key="4">
    <source>
        <dbReference type="Proteomes" id="UP000789390"/>
    </source>
</evidence>
<evidence type="ECO:0000256" key="1">
    <source>
        <dbReference type="ARBA" id="ARBA00039547"/>
    </source>
</evidence>
<dbReference type="Pfam" id="PF24522">
    <property type="entry name" value="KRIT1_FRMD8_FERM_C"/>
    <property type="match status" value="1"/>
</dbReference>
<dbReference type="PROSITE" id="PS50057">
    <property type="entry name" value="FERM_3"/>
    <property type="match status" value="1"/>
</dbReference>
<dbReference type="Proteomes" id="UP000789390">
    <property type="component" value="Unassembled WGS sequence"/>
</dbReference>
<dbReference type="Pfam" id="PF00373">
    <property type="entry name" value="FERM_M"/>
    <property type="match status" value="1"/>
</dbReference>
<dbReference type="Gene3D" id="3.10.20.90">
    <property type="entry name" value="Phosphatidylinositol 3-kinase Catalytic Subunit, Chain A, domain 1"/>
    <property type="match status" value="1"/>
</dbReference>
<dbReference type="GO" id="GO:0048731">
    <property type="term" value="P:system development"/>
    <property type="evidence" value="ECO:0007669"/>
    <property type="project" value="UniProtKB-ARBA"/>
</dbReference>
<dbReference type="SMART" id="SM00295">
    <property type="entry name" value="B41"/>
    <property type="match status" value="1"/>
</dbReference>
<dbReference type="SUPFAM" id="SSF47031">
    <property type="entry name" value="Second domain of FERM"/>
    <property type="match status" value="1"/>
</dbReference>
<gene>
    <name evidence="3" type="ORF">DGAL_LOCUS50</name>
</gene>
<dbReference type="CDD" id="cd14473">
    <property type="entry name" value="FERM_B-lobe"/>
    <property type="match status" value="1"/>
</dbReference>
<sequence>MKRNFIYLPESSIMDNRGLVGNPTKLHNSTTDFDSVHSNDVIKLMAISGYNINESASGPESHKESECYGDSQHHSFVKVIPVEYTKQKFPSSAYNTQNISSQEDIRSYPILMNEKDQSEMSSIASVSTLSSHVMNRAMSATGAAMADKLSPPRMPNGQLCVFLSNGTCVCVDVEHGVNTNSATILKTLIETEELRLPPFALNVFALWMISPELEVQLKPHHKPIKIYAEWAQLVKKFTKYDGSSALPEPTLHLRRNAFYHRSDEMRLRDSGIIELLYCEAKHHVLIGRYPCDLPETFLLGSLVARINLGNFIPHQHTPMFFRSRLRDYLPSYACVKSTPWSLVWPLSKLQRPDKTAPESLIVEQLKKLPNNIPSQRLMLNYLKRCWARPYYGAAFFCGQIEERRTSRMSSWFTSGDLEIQVAVSSVGVYLIEPHEGTVLLGLKYGEFIWDCALPYRLDDPDCFPCIFLQFASPPSSPRDGNDTCVIQIFSKQAVMVNALIAYYTNRQRRNSTAAANASSDEIDGGIHGEQDLDDVMAPLTNPTQTGLLDSCLTNKLHRLSLATFDDEGNYVTYLVTCHYITSLTPV</sequence>
<dbReference type="AlphaFoldDB" id="A0A8J2R6W8"/>
<dbReference type="EMBL" id="CAKKLH010000001">
    <property type="protein sequence ID" value="CAH0098003.1"/>
    <property type="molecule type" value="Genomic_DNA"/>
</dbReference>
<dbReference type="GO" id="GO:0005886">
    <property type="term" value="C:plasma membrane"/>
    <property type="evidence" value="ECO:0007669"/>
    <property type="project" value="TreeGrafter"/>
</dbReference>
<accession>A0A8J2R6W8</accession>